<dbReference type="GeneID" id="9624810"/>
<sequence length="434" mass="46141">MGPKRLATIDPPSLPPAKQPHQETTTPGSTPEATGSSASTATPTSPASCSAPASSISVSFQLTFTAGPVQVGVGRLWSGLRCNTATIVGGPAANGIVLVQTDGAILASLQANKCYGSVVDLTHVQSAILPPHVVSRFAGVLVTTFKTTSMSELKYTQARRMWSTLTARLRFPALNPYVKPPLNEANYPNDGSALLVLPFGEPFVSGPFQKISAYVACTDVNDVRVGEVHLAYDPETPPVYCHLVSDAGSSSIPLYLFGAKISGANSQYKPTVWINGTLTAAAVRPGQDIRSFPAHVRAFISATQQHAQQSAVSETSSMLLAWEQREWPGSITTLPQDGAHARASLSPNPSVSCVVNDHKVLPLVLTVNQRQYPVCSDSPDVLRQLPGFDAFFTDLPYDDVELRSAFCASRSFSIVGTATTHTIGRTTFVVAFQQ</sequence>
<feature type="region of interest" description="Disordered" evidence="1">
    <location>
        <begin position="1"/>
        <end position="48"/>
    </location>
</feature>
<dbReference type="InParanoid" id="D8U7E1"/>
<evidence type="ECO:0000313" key="3">
    <source>
        <dbReference type="Proteomes" id="UP000001058"/>
    </source>
</evidence>
<keyword evidence="3" id="KW-1185">Reference proteome</keyword>
<name>D8U7E1_VOLCA</name>
<accession>D8U7E1</accession>
<feature type="compositionally biased region" description="Low complexity" evidence="1">
    <location>
        <begin position="29"/>
        <end position="48"/>
    </location>
</feature>
<dbReference type="EMBL" id="GL378364">
    <property type="protein sequence ID" value="EFJ44470.1"/>
    <property type="molecule type" value="Genomic_DNA"/>
</dbReference>
<dbReference type="KEGG" id="vcn:VOLCADRAFT_95417"/>
<dbReference type="AlphaFoldDB" id="D8U7E1"/>
<evidence type="ECO:0000313" key="2">
    <source>
        <dbReference type="EMBL" id="EFJ44470.1"/>
    </source>
</evidence>
<protein>
    <submittedName>
        <fullName evidence="2">Uncharacterized protein</fullName>
    </submittedName>
</protein>
<proteinExistence type="predicted"/>
<gene>
    <name evidence="2" type="ORF">VOLCADRAFT_95417</name>
</gene>
<reference evidence="2 3" key="1">
    <citation type="journal article" date="2010" name="Science">
        <title>Genomic analysis of organismal complexity in the multicellular green alga Volvox carteri.</title>
        <authorList>
            <person name="Prochnik S.E."/>
            <person name="Umen J."/>
            <person name="Nedelcu A.M."/>
            <person name="Hallmann A."/>
            <person name="Miller S.M."/>
            <person name="Nishii I."/>
            <person name="Ferris P."/>
            <person name="Kuo A."/>
            <person name="Mitros T."/>
            <person name="Fritz-Laylin L.K."/>
            <person name="Hellsten U."/>
            <person name="Chapman J."/>
            <person name="Simakov O."/>
            <person name="Rensing S.A."/>
            <person name="Terry A."/>
            <person name="Pangilinan J."/>
            <person name="Kapitonov V."/>
            <person name="Jurka J."/>
            <person name="Salamov A."/>
            <person name="Shapiro H."/>
            <person name="Schmutz J."/>
            <person name="Grimwood J."/>
            <person name="Lindquist E."/>
            <person name="Lucas S."/>
            <person name="Grigoriev I.V."/>
            <person name="Schmitt R."/>
            <person name="Kirk D."/>
            <person name="Rokhsar D.S."/>
        </authorList>
    </citation>
    <scope>NUCLEOTIDE SEQUENCE [LARGE SCALE GENOMIC DNA]</scope>
    <source>
        <strain evidence="3">f. Nagariensis / Eve</strain>
    </source>
</reference>
<dbReference type="RefSeq" id="XP_002954577.1">
    <property type="nucleotide sequence ID" value="XM_002954531.1"/>
</dbReference>
<evidence type="ECO:0000256" key="1">
    <source>
        <dbReference type="SAM" id="MobiDB-lite"/>
    </source>
</evidence>
<organism evidence="3">
    <name type="scientific">Volvox carteri f. nagariensis</name>
    <dbReference type="NCBI Taxonomy" id="3068"/>
    <lineage>
        <taxon>Eukaryota</taxon>
        <taxon>Viridiplantae</taxon>
        <taxon>Chlorophyta</taxon>
        <taxon>core chlorophytes</taxon>
        <taxon>Chlorophyceae</taxon>
        <taxon>CS clade</taxon>
        <taxon>Chlamydomonadales</taxon>
        <taxon>Volvocaceae</taxon>
        <taxon>Volvox</taxon>
    </lineage>
</organism>
<dbReference type="Proteomes" id="UP000001058">
    <property type="component" value="Unassembled WGS sequence"/>
</dbReference>